<dbReference type="Pfam" id="PF03683">
    <property type="entry name" value="UPF0175"/>
    <property type="match status" value="1"/>
</dbReference>
<name>A0A2W4QL69_9GAMM</name>
<comment type="similarity">
    <text evidence="1">Belongs to the phD/YefM antitoxin family.</text>
</comment>
<evidence type="ECO:0000256" key="1">
    <source>
        <dbReference type="ARBA" id="ARBA00009981"/>
    </source>
</evidence>
<sequence length="116" mass="12578">MQPFEVYTARDLRNRSGELLKHAAEGSIGIITKHGKPSVLTIPFDAHLLQHGIHRVLALHMVRSRQLTLAQAAKLAEMDLSSFIELLGASGIDAVDYPPEELGQELESALAASGHC</sequence>
<dbReference type="AlphaFoldDB" id="A0A2W4QL69"/>
<organism evidence="2 3">
    <name type="scientific">Candidatus Methylumidiphilus alinenensis</name>
    <dbReference type="NCBI Taxonomy" id="2202197"/>
    <lineage>
        <taxon>Bacteria</taxon>
        <taxon>Pseudomonadati</taxon>
        <taxon>Pseudomonadota</taxon>
        <taxon>Gammaproteobacteria</taxon>
        <taxon>Methylococcales</taxon>
        <taxon>Candidatus Methylumidiphilus</taxon>
    </lineage>
</organism>
<accession>A0A2W4QL69</accession>
<comment type="caution">
    <text evidence="2">The sequence shown here is derived from an EMBL/GenBank/DDBJ whole genome shotgun (WGS) entry which is preliminary data.</text>
</comment>
<dbReference type="InterPro" id="IPR005368">
    <property type="entry name" value="UPF0175"/>
</dbReference>
<dbReference type="EMBL" id="QJPH01000533">
    <property type="protein sequence ID" value="PZN71159.1"/>
    <property type="molecule type" value="Genomic_DNA"/>
</dbReference>
<proteinExistence type="inferred from homology"/>
<dbReference type="NCBIfam" id="TIGR01552">
    <property type="entry name" value="phd_fam"/>
    <property type="match status" value="1"/>
</dbReference>
<gene>
    <name evidence="2" type="ORF">DM484_27110</name>
</gene>
<protein>
    <submittedName>
        <fullName evidence="2">Prevent-host-death family protein</fullName>
    </submittedName>
</protein>
<dbReference type="InterPro" id="IPR036165">
    <property type="entry name" value="YefM-like_sf"/>
</dbReference>
<evidence type="ECO:0000313" key="2">
    <source>
        <dbReference type="EMBL" id="PZN71159.1"/>
    </source>
</evidence>
<reference evidence="2 3" key="1">
    <citation type="journal article" date="2018" name="Aquat. Microb. Ecol.">
        <title>Gammaproteobacterial methanotrophs dominate.</title>
        <authorList>
            <person name="Rissanen A.J."/>
            <person name="Saarenheimo J."/>
            <person name="Tiirola M."/>
            <person name="Peura S."/>
            <person name="Aalto S.L."/>
            <person name="Karvinen A."/>
            <person name="Nykanen H."/>
        </authorList>
    </citation>
    <scope>NUCLEOTIDE SEQUENCE [LARGE SCALE GENOMIC DNA]</scope>
    <source>
        <strain evidence="2">AMbin10</strain>
    </source>
</reference>
<dbReference type="Proteomes" id="UP000249396">
    <property type="component" value="Unassembled WGS sequence"/>
</dbReference>
<evidence type="ECO:0000313" key="3">
    <source>
        <dbReference type="Proteomes" id="UP000249396"/>
    </source>
</evidence>
<dbReference type="SUPFAM" id="SSF143120">
    <property type="entry name" value="YefM-like"/>
    <property type="match status" value="1"/>
</dbReference>